<name>A0ACC3TFR5_9ASCO</name>
<keyword evidence="2" id="KW-1185">Reference proteome</keyword>
<reference evidence="2" key="1">
    <citation type="journal article" date="2024" name="Front. Bioeng. Biotechnol.">
        <title>Genome-scale model development and genomic sequencing of the oleaginous clade Lipomyces.</title>
        <authorList>
            <person name="Czajka J.J."/>
            <person name="Han Y."/>
            <person name="Kim J."/>
            <person name="Mondo S.J."/>
            <person name="Hofstad B.A."/>
            <person name="Robles A."/>
            <person name="Haridas S."/>
            <person name="Riley R."/>
            <person name="LaButti K."/>
            <person name="Pangilinan J."/>
            <person name="Andreopoulos W."/>
            <person name="Lipzen A."/>
            <person name="Yan J."/>
            <person name="Wang M."/>
            <person name="Ng V."/>
            <person name="Grigoriev I.V."/>
            <person name="Spatafora J.W."/>
            <person name="Magnuson J.K."/>
            <person name="Baker S.E."/>
            <person name="Pomraning K.R."/>
        </authorList>
    </citation>
    <scope>NUCLEOTIDE SEQUENCE [LARGE SCALE GENOMIC DNA]</scope>
    <source>
        <strain evidence="2">CBS 10300</strain>
    </source>
</reference>
<gene>
    <name evidence="1" type="ORF">V1517DRAFT_376037</name>
</gene>
<dbReference type="Proteomes" id="UP001489719">
    <property type="component" value="Unassembled WGS sequence"/>
</dbReference>
<proteinExistence type="predicted"/>
<accession>A0ACC3TFR5</accession>
<protein>
    <submittedName>
        <fullName evidence="1">Uncharacterized protein</fullName>
    </submittedName>
</protein>
<organism evidence="1 2">
    <name type="scientific">Lipomyces orientalis</name>
    <dbReference type="NCBI Taxonomy" id="1233043"/>
    <lineage>
        <taxon>Eukaryota</taxon>
        <taxon>Fungi</taxon>
        <taxon>Dikarya</taxon>
        <taxon>Ascomycota</taxon>
        <taxon>Saccharomycotina</taxon>
        <taxon>Lipomycetes</taxon>
        <taxon>Lipomycetales</taxon>
        <taxon>Lipomycetaceae</taxon>
        <taxon>Lipomyces</taxon>
    </lineage>
</organism>
<sequence>MKKTPRQFQDMVRNTNKPQLNISFDNAVITAGSPVSGIVDVELNRPTIIDAIKIGYISPERKKEREWHVHVDMTTMLFEGKKGAVSGTVYDVPLPPSFDDSPDWYVRYEIVVVADLPGKEENISVVRDVIVMSVTPIHSFDPGWNNLSRLTSASSEDKLIFTYKKDREKNLQDGSSRQINGIFRSFIRTESKSIQIPTKLHVNLANDGEASIMERLKVNKLLWIDERVDFRLISMIVVMKSITSRLTDIERPMSVANDILYQGNALDIPLRAESASDSLESRLDPHVFTDLDIAKI</sequence>
<evidence type="ECO:0000313" key="1">
    <source>
        <dbReference type="EMBL" id="KAK9319968.1"/>
    </source>
</evidence>
<comment type="caution">
    <text evidence="1">The sequence shown here is derived from an EMBL/GenBank/DDBJ whole genome shotgun (WGS) entry which is preliminary data.</text>
</comment>
<dbReference type="EMBL" id="MU970151">
    <property type="protein sequence ID" value="KAK9319968.1"/>
    <property type="molecule type" value="Genomic_DNA"/>
</dbReference>
<evidence type="ECO:0000313" key="2">
    <source>
        <dbReference type="Proteomes" id="UP001489719"/>
    </source>
</evidence>